<feature type="transmembrane region" description="Helical" evidence="1">
    <location>
        <begin position="21"/>
        <end position="45"/>
    </location>
</feature>
<sequence length="80" mass="8716">MVFAQSSLGKQTMRTMISTGFRLTAMASLGFWWAWLMAGAAYYYTIEQASVWASFTSGAGISLVIMICGVFSAMISDSLH</sequence>
<protein>
    <submittedName>
        <fullName evidence="2">Uncharacterized protein</fullName>
    </submittedName>
</protein>
<keyword evidence="1" id="KW-0472">Membrane</keyword>
<organism evidence="2 3">
    <name type="scientific">Endozoicomonas elysicola</name>
    <dbReference type="NCBI Taxonomy" id="305900"/>
    <lineage>
        <taxon>Bacteria</taxon>
        <taxon>Pseudomonadati</taxon>
        <taxon>Pseudomonadota</taxon>
        <taxon>Gammaproteobacteria</taxon>
        <taxon>Oceanospirillales</taxon>
        <taxon>Endozoicomonadaceae</taxon>
        <taxon>Endozoicomonas</taxon>
    </lineage>
</organism>
<feature type="transmembrane region" description="Helical" evidence="1">
    <location>
        <begin position="51"/>
        <end position="75"/>
    </location>
</feature>
<dbReference type="Proteomes" id="UP000027997">
    <property type="component" value="Unassembled WGS sequence"/>
</dbReference>
<proteinExistence type="predicted"/>
<gene>
    <name evidence="2" type="ORF">GV64_02145</name>
</gene>
<dbReference type="EMBL" id="JOJP01000001">
    <property type="protein sequence ID" value="KEI69702.1"/>
    <property type="molecule type" value="Genomic_DNA"/>
</dbReference>
<keyword evidence="3" id="KW-1185">Reference proteome</keyword>
<evidence type="ECO:0000256" key="1">
    <source>
        <dbReference type="SAM" id="Phobius"/>
    </source>
</evidence>
<accession>A0A081K6C6</accession>
<comment type="caution">
    <text evidence="2">The sequence shown here is derived from an EMBL/GenBank/DDBJ whole genome shotgun (WGS) entry which is preliminary data.</text>
</comment>
<keyword evidence="1" id="KW-1133">Transmembrane helix</keyword>
<dbReference type="AlphaFoldDB" id="A0A081K6C6"/>
<evidence type="ECO:0000313" key="2">
    <source>
        <dbReference type="EMBL" id="KEI69702.1"/>
    </source>
</evidence>
<name>A0A081K6C6_9GAMM</name>
<evidence type="ECO:0000313" key="3">
    <source>
        <dbReference type="Proteomes" id="UP000027997"/>
    </source>
</evidence>
<keyword evidence="1" id="KW-0812">Transmembrane</keyword>
<dbReference type="STRING" id="305900.GV64_02145"/>
<reference evidence="2 3" key="1">
    <citation type="submission" date="2014-06" db="EMBL/GenBank/DDBJ databases">
        <title>Whole Genome Sequences of Three Symbiotic Endozoicomonas Bacteria.</title>
        <authorList>
            <person name="Neave M.J."/>
            <person name="Apprill A."/>
            <person name="Voolstra C.R."/>
        </authorList>
    </citation>
    <scope>NUCLEOTIDE SEQUENCE [LARGE SCALE GENOMIC DNA]</scope>
    <source>
        <strain evidence="2 3">DSM 22380</strain>
    </source>
</reference>